<keyword evidence="5 7" id="KW-1133">Transmembrane helix</keyword>
<evidence type="ECO:0000256" key="2">
    <source>
        <dbReference type="ARBA" id="ARBA00022448"/>
    </source>
</evidence>
<name>A0ABN4AQ28_EMTOG</name>
<evidence type="ECO:0000313" key="10">
    <source>
        <dbReference type="Proteomes" id="UP000002875"/>
    </source>
</evidence>
<dbReference type="Gene3D" id="1.20.1250.20">
    <property type="entry name" value="MFS general substrate transporter like domains"/>
    <property type="match status" value="2"/>
</dbReference>
<keyword evidence="6 7" id="KW-0472">Membrane</keyword>
<evidence type="ECO:0000259" key="8">
    <source>
        <dbReference type="PROSITE" id="PS50850"/>
    </source>
</evidence>
<accession>A0ABN4AQ28</accession>
<evidence type="ECO:0000256" key="5">
    <source>
        <dbReference type="ARBA" id="ARBA00022989"/>
    </source>
</evidence>
<feature type="transmembrane region" description="Helical" evidence="7">
    <location>
        <begin position="379"/>
        <end position="397"/>
    </location>
</feature>
<gene>
    <name evidence="9" type="ordered locus">Emtol_3145</name>
</gene>
<dbReference type="Pfam" id="PF07690">
    <property type="entry name" value="MFS_1"/>
    <property type="match status" value="2"/>
</dbReference>
<comment type="subcellular location">
    <subcellularLocation>
        <location evidence="1">Cell membrane</location>
        <topology evidence="1">Multi-pass membrane protein</topology>
    </subcellularLocation>
</comment>
<dbReference type="SUPFAM" id="SSF103473">
    <property type="entry name" value="MFS general substrate transporter"/>
    <property type="match status" value="1"/>
</dbReference>
<dbReference type="PANTHER" id="PTHR23517">
    <property type="entry name" value="RESISTANCE PROTEIN MDTM, PUTATIVE-RELATED-RELATED"/>
    <property type="match status" value="1"/>
</dbReference>
<keyword evidence="2" id="KW-0813">Transport</keyword>
<keyword evidence="4 7" id="KW-0812">Transmembrane</keyword>
<dbReference type="CDD" id="cd17325">
    <property type="entry name" value="MFS_MdtG_SLC18_like"/>
    <property type="match status" value="1"/>
</dbReference>
<dbReference type="RefSeq" id="WP_015029972.1">
    <property type="nucleotide sequence ID" value="NC_018748.1"/>
</dbReference>
<feature type="transmembrane region" description="Helical" evidence="7">
    <location>
        <begin position="51"/>
        <end position="70"/>
    </location>
</feature>
<dbReference type="PROSITE" id="PS50850">
    <property type="entry name" value="MFS"/>
    <property type="match status" value="1"/>
</dbReference>
<feature type="transmembrane region" description="Helical" evidence="7">
    <location>
        <begin position="106"/>
        <end position="126"/>
    </location>
</feature>
<feature type="transmembrane region" description="Helical" evidence="7">
    <location>
        <begin position="12"/>
        <end position="31"/>
    </location>
</feature>
<dbReference type="InterPro" id="IPR011701">
    <property type="entry name" value="MFS"/>
</dbReference>
<evidence type="ECO:0000256" key="3">
    <source>
        <dbReference type="ARBA" id="ARBA00022475"/>
    </source>
</evidence>
<feature type="transmembrane region" description="Helical" evidence="7">
    <location>
        <begin position="173"/>
        <end position="191"/>
    </location>
</feature>
<evidence type="ECO:0000256" key="1">
    <source>
        <dbReference type="ARBA" id="ARBA00004651"/>
    </source>
</evidence>
<feature type="transmembrane region" description="Helical" evidence="7">
    <location>
        <begin position="82"/>
        <end position="100"/>
    </location>
</feature>
<proteinExistence type="predicted"/>
<keyword evidence="3" id="KW-1003">Cell membrane</keyword>
<dbReference type="EMBL" id="CP002961">
    <property type="protein sequence ID" value="AFK04278.1"/>
    <property type="molecule type" value="Genomic_DNA"/>
</dbReference>
<reference evidence="9 10" key="1">
    <citation type="submission" date="2011-07" db="EMBL/GenBank/DDBJ databases">
        <title>The complete genome of chromosome of Emticicia oligotrophica DSM 17448.</title>
        <authorList>
            <consortium name="US DOE Joint Genome Institute (JGI-PGF)"/>
            <person name="Lucas S."/>
            <person name="Han J."/>
            <person name="Lapidus A."/>
            <person name="Bruce D."/>
            <person name="Goodwin L."/>
            <person name="Pitluck S."/>
            <person name="Peters L."/>
            <person name="Kyrpides N."/>
            <person name="Mavromatis K."/>
            <person name="Ivanova N."/>
            <person name="Ovchinnikova G."/>
            <person name="Teshima H."/>
            <person name="Detter J.C."/>
            <person name="Tapia R."/>
            <person name="Han C."/>
            <person name="Land M."/>
            <person name="Hauser L."/>
            <person name="Markowitz V."/>
            <person name="Cheng J.-F."/>
            <person name="Hugenholtz P."/>
            <person name="Woyke T."/>
            <person name="Wu D."/>
            <person name="Tindall B."/>
            <person name="Pomrenke H."/>
            <person name="Brambilla E."/>
            <person name="Klenk H.-P."/>
            <person name="Eisen J.A."/>
        </authorList>
    </citation>
    <scope>NUCLEOTIDE SEQUENCE [LARGE SCALE GENOMIC DNA]</scope>
    <source>
        <strain evidence="9 10">DSM 17448</strain>
    </source>
</reference>
<feature type="transmembrane region" description="Helical" evidence="7">
    <location>
        <begin position="313"/>
        <end position="336"/>
    </location>
</feature>
<dbReference type="InterPro" id="IPR050171">
    <property type="entry name" value="MFS_Transporters"/>
</dbReference>
<organism evidence="9 10">
    <name type="scientific">Emticicia oligotrophica (strain DSM 17448 / CIP 109782 / MTCC 6937 / GPTSA100-15)</name>
    <dbReference type="NCBI Taxonomy" id="929562"/>
    <lineage>
        <taxon>Bacteria</taxon>
        <taxon>Pseudomonadati</taxon>
        <taxon>Bacteroidota</taxon>
        <taxon>Cytophagia</taxon>
        <taxon>Cytophagales</taxon>
        <taxon>Leadbetterellaceae</taxon>
        <taxon>Emticicia</taxon>
    </lineage>
</organism>
<evidence type="ECO:0000313" key="9">
    <source>
        <dbReference type="EMBL" id="AFK04278.1"/>
    </source>
</evidence>
<feature type="transmembrane region" description="Helical" evidence="7">
    <location>
        <begin position="146"/>
        <end position="167"/>
    </location>
</feature>
<dbReference type="PANTHER" id="PTHR23517:SF3">
    <property type="entry name" value="INTEGRAL MEMBRANE TRANSPORT PROTEIN"/>
    <property type="match status" value="1"/>
</dbReference>
<sequence length="405" mass="44392">MEKVKLGMKENWQQFTLLVIINAFVGGMIGLERSIFPLLAEKEFSVASQTAVLSFIVAFGLTKAVCNYFTGRLANRIGRKNLLVIGWVFALPIPYILIYADAWAWIVLANILLGINQGLTWSMAVVMKIDLVGPQKRGLAVGINEFAGYLSVGLVAFLTGYIAQTYGVRPYPFYMGIVFSLLGLFLSALFVKDTHLHVSSESIKSQIPALNNVFLDTSFLNKSLSGITQAGLVNNLNDGMVWGLLPVVLSIKHFTITEIGILSAVYPTTWGISQLFTGKLSDIYSKKKLLFIGMLVQAIAIIALLKAETFTHFSLIGLSLGLGTALVYPTFINAIADFTSPKQRAESLGVFRFWRDAGYAIGALFTGIIADILGLDYSIFLIGFITLLSAIIVWMRVEDKTLDVS</sequence>
<feature type="transmembrane region" description="Helical" evidence="7">
    <location>
        <begin position="289"/>
        <end position="307"/>
    </location>
</feature>
<feature type="transmembrane region" description="Helical" evidence="7">
    <location>
        <begin position="357"/>
        <end position="373"/>
    </location>
</feature>
<evidence type="ECO:0000256" key="4">
    <source>
        <dbReference type="ARBA" id="ARBA00022692"/>
    </source>
</evidence>
<feature type="domain" description="Major facilitator superfamily (MFS) profile" evidence="8">
    <location>
        <begin position="15"/>
        <end position="401"/>
    </location>
</feature>
<keyword evidence="10" id="KW-1185">Reference proteome</keyword>
<dbReference type="InterPro" id="IPR020846">
    <property type="entry name" value="MFS_dom"/>
</dbReference>
<dbReference type="Proteomes" id="UP000002875">
    <property type="component" value="Chromosome"/>
</dbReference>
<protein>
    <submittedName>
        <fullName evidence="9">Major facilitator superfamily MFS_1</fullName>
    </submittedName>
</protein>
<evidence type="ECO:0000256" key="6">
    <source>
        <dbReference type="ARBA" id="ARBA00023136"/>
    </source>
</evidence>
<evidence type="ECO:0000256" key="7">
    <source>
        <dbReference type="SAM" id="Phobius"/>
    </source>
</evidence>
<dbReference type="InterPro" id="IPR036259">
    <property type="entry name" value="MFS_trans_sf"/>
</dbReference>